<name>A0A8J7LUI0_9BACT</name>
<organism evidence="1 2">
    <name type="scientific">Geomesophilobacter sediminis</name>
    <dbReference type="NCBI Taxonomy" id="2798584"/>
    <lineage>
        <taxon>Bacteria</taxon>
        <taxon>Pseudomonadati</taxon>
        <taxon>Thermodesulfobacteriota</taxon>
        <taxon>Desulfuromonadia</taxon>
        <taxon>Geobacterales</taxon>
        <taxon>Geobacteraceae</taxon>
        <taxon>Geomesophilobacter</taxon>
    </lineage>
</organism>
<dbReference type="AlphaFoldDB" id="A0A8J7LUI0"/>
<sequence>MKCPKCGYNSFEFLDQCKKCSTDLTNVKKRCGIKPLLQPQLPPPVLALPQEKRTIEPPLAPAGELVLDSAPPKPTDLFDLGVFAATDLGRAAPAAEAEEIVLEGAVLPPPTAWAQPGVLGRREEFDEGEETSALLLEEMVTLEEVTGAAEDPPLIFDAGTFQPVVETLPETESPPPTDAP</sequence>
<gene>
    <name evidence="1" type="ORF">JFN93_08175</name>
</gene>
<evidence type="ECO:0000313" key="2">
    <source>
        <dbReference type="Proteomes" id="UP000636888"/>
    </source>
</evidence>
<evidence type="ECO:0000313" key="1">
    <source>
        <dbReference type="EMBL" id="MBJ6724679.1"/>
    </source>
</evidence>
<keyword evidence="2" id="KW-1185">Reference proteome</keyword>
<proteinExistence type="predicted"/>
<dbReference type="Proteomes" id="UP000636888">
    <property type="component" value="Unassembled WGS sequence"/>
</dbReference>
<reference evidence="1" key="1">
    <citation type="submission" date="2020-12" db="EMBL/GenBank/DDBJ databases">
        <title>Geomonas sp. Red875, isolated from river sediment.</title>
        <authorList>
            <person name="Xu Z."/>
            <person name="Zhang Z."/>
            <person name="Masuda Y."/>
            <person name="Itoh H."/>
            <person name="Senoo K."/>
        </authorList>
    </citation>
    <scope>NUCLEOTIDE SEQUENCE</scope>
    <source>
        <strain evidence="1">Red875</strain>
    </source>
</reference>
<dbReference type="RefSeq" id="WP_199383573.1">
    <property type="nucleotide sequence ID" value="NZ_JAEMHM010000006.1"/>
</dbReference>
<dbReference type="EMBL" id="JAEMHM010000006">
    <property type="protein sequence ID" value="MBJ6724679.1"/>
    <property type="molecule type" value="Genomic_DNA"/>
</dbReference>
<comment type="caution">
    <text evidence="1">The sequence shown here is derived from an EMBL/GenBank/DDBJ whole genome shotgun (WGS) entry which is preliminary data.</text>
</comment>
<protein>
    <submittedName>
        <fullName evidence="1">Uncharacterized protein</fullName>
    </submittedName>
</protein>
<accession>A0A8J7LUI0</accession>